<dbReference type="EMBL" id="QOCV01000015">
    <property type="protein sequence ID" value="RHW53166.1"/>
    <property type="molecule type" value="Genomic_DNA"/>
</dbReference>
<evidence type="ECO:0000256" key="5">
    <source>
        <dbReference type="ARBA" id="ARBA00022630"/>
    </source>
</evidence>
<reference evidence="12 13" key="1">
    <citation type="submission" date="2018-07" db="EMBL/GenBank/DDBJ databases">
        <title>Genome sequences of six Lactobacillus spp. isolated from bumble bee guts.</title>
        <authorList>
            <person name="Motta E.V.S."/>
            <person name="Moran N.A."/>
        </authorList>
    </citation>
    <scope>NUCLEOTIDE SEQUENCE [LARGE SCALE GENOMIC DNA]</scope>
    <source>
        <strain evidence="10 13">BI-4G</strain>
        <strain evidence="11 12">OCC3</strain>
    </source>
</reference>
<dbReference type="InterPro" id="IPR007329">
    <property type="entry name" value="FMN-bd"/>
</dbReference>
<protein>
    <recommendedName>
        <fullName evidence="4">Urocanate reductase</fullName>
        <ecNumber evidence="3">1.3.99.33</ecNumber>
    </recommendedName>
</protein>
<evidence type="ECO:0000259" key="9">
    <source>
        <dbReference type="SMART" id="SM00900"/>
    </source>
</evidence>
<dbReference type="Proteomes" id="UP000265862">
    <property type="component" value="Unassembled WGS sequence"/>
</dbReference>
<evidence type="ECO:0000313" key="11">
    <source>
        <dbReference type="EMBL" id="RHW53166.1"/>
    </source>
</evidence>
<dbReference type="Gene3D" id="3.90.700.10">
    <property type="entry name" value="Succinate dehydrogenase/fumarate reductase flavoprotein, catalytic domain"/>
    <property type="match status" value="1"/>
</dbReference>
<dbReference type="GO" id="GO:0010181">
    <property type="term" value="F:FMN binding"/>
    <property type="evidence" value="ECO:0007669"/>
    <property type="project" value="InterPro"/>
</dbReference>
<evidence type="ECO:0000256" key="8">
    <source>
        <dbReference type="ARBA" id="ARBA00049922"/>
    </source>
</evidence>
<evidence type="ECO:0000256" key="1">
    <source>
        <dbReference type="ARBA" id="ARBA00001917"/>
    </source>
</evidence>
<dbReference type="Pfam" id="PF04205">
    <property type="entry name" value="FMN_bind"/>
    <property type="match status" value="1"/>
</dbReference>
<gene>
    <name evidence="10" type="ORF">DS834_01940</name>
    <name evidence="11" type="ORF">DS835_07905</name>
</gene>
<keyword evidence="5" id="KW-0285">Flavoprotein</keyword>
<dbReference type="EC" id="1.3.99.33" evidence="3"/>
<comment type="cofactor">
    <cofactor evidence="1">
        <name>FMN</name>
        <dbReference type="ChEBI" id="CHEBI:58210"/>
    </cofactor>
</comment>
<dbReference type="PANTHER" id="PTHR43400">
    <property type="entry name" value="FUMARATE REDUCTASE"/>
    <property type="match status" value="1"/>
</dbReference>
<dbReference type="GO" id="GO:0033765">
    <property type="term" value="F:steroid dehydrogenase activity, acting on the CH-CH group of donors"/>
    <property type="evidence" value="ECO:0007669"/>
    <property type="project" value="UniProtKB-ARBA"/>
</dbReference>
<dbReference type="Proteomes" id="UP000283380">
    <property type="component" value="Unassembled WGS sequence"/>
</dbReference>
<dbReference type="InterPro" id="IPR003953">
    <property type="entry name" value="FAD-dep_OxRdtase_2_FAD-bd"/>
</dbReference>
<comment type="caution">
    <text evidence="11">The sequence shown here is derived from an EMBL/GenBank/DDBJ whole genome shotgun (WGS) entry which is preliminary data.</text>
</comment>
<dbReference type="PANTHER" id="PTHR43400:SF10">
    <property type="entry name" value="3-OXOSTEROID 1-DEHYDROGENASE"/>
    <property type="match status" value="1"/>
</dbReference>
<evidence type="ECO:0000256" key="4">
    <source>
        <dbReference type="ARBA" id="ARBA00015872"/>
    </source>
</evidence>
<dbReference type="RefSeq" id="WP_118898322.1">
    <property type="nucleotide sequence ID" value="NZ_QOCU01000002.1"/>
</dbReference>
<feature type="domain" description="FMN-binding" evidence="9">
    <location>
        <begin position="525"/>
        <end position="600"/>
    </location>
</feature>
<comment type="catalytic activity">
    <reaction evidence="8">
        <text>dihydrourocanate + A = urocanate + AH2</text>
        <dbReference type="Rhea" id="RHEA:36059"/>
        <dbReference type="ChEBI" id="CHEBI:13193"/>
        <dbReference type="ChEBI" id="CHEBI:17499"/>
        <dbReference type="ChEBI" id="CHEBI:27247"/>
        <dbReference type="ChEBI" id="CHEBI:72991"/>
        <dbReference type="EC" id="1.3.99.33"/>
    </reaction>
</comment>
<evidence type="ECO:0000313" key="10">
    <source>
        <dbReference type="EMBL" id="RHW52670.1"/>
    </source>
</evidence>
<evidence type="ECO:0000256" key="3">
    <source>
        <dbReference type="ARBA" id="ARBA00013137"/>
    </source>
</evidence>
<evidence type="ECO:0000256" key="7">
    <source>
        <dbReference type="ARBA" id="ARBA00023002"/>
    </source>
</evidence>
<dbReference type="EMBL" id="QOCU01000002">
    <property type="protein sequence ID" value="RHW52670.1"/>
    <property type="molecule type" value="Genomic_DNA"/>
</dbReference>
<dbReference type="InterPro" id="IPR027477">
    <property type="entry name" value="Succ_DH/fumarate_Rdtase_cat_sf"/>
</dbReference>
<dbReference type="SUPFAM" id="SSF56425">
    <property type="entry name" value="Succinate dehydrogenase/fumarate reductase flavoprotein, catalytic domain"/>
    <property type="match status" value="1"/>
</dbReference>
<organism evidence="11 12">
    <name type="scientific">Lactobacillus bombicola</name>
    <dbReference type="NCBI Taxonomy" id="1505723"/>
    <lineage>
        <taxon>Bacteria</taxon>
        <taxon>Bacillati</taxon>
        <taxon>Bacillota</taxon>
        <taxon>Bacilli</taxon>
        <taxon>Lactobacillales</taxon>
        <taxon>Lactobacillaceae</taxon>
        <taxon>Lactobacillus</taxon>
    </lineage>
</organism>
<dbReference type="Gene3D" id="3.90.1010.20">
    <property type="match status" value="1"/>
</dbReference>
<dbReference type="GO" id="GO:0016020">
    <property type="term" value="C:membrane"/>
    <property type="evidence" value="ECO:0007669"/>
    <property type="project" value="InterPro"/>
</dbReference>
<sequence length="601" mass="66257">MINTKKVKWDATYDVVVLGFGGAGAVAARFAADNGAKVLLVDSAPEGHEGGNTRYSAQLIGTGSDFASTKKYYQNLTAPMSLDEDMIDTFVKGMIDMPNFVAKYLETKPCSAKEYAPELSDSYREYPELKGSESYDYTTVRKSYFDASLWQVLKDQVIKRQDQIDVLYNTPAEKLVQDNESHQITGVAIKRNGKLLCVRAKNGVVLATGGFENNQQMVEDYLGAKNLAPLGTLYNKGDGIRMSQEVGADFWHMNNFEALGLLHGMAFAVPKGERARLLLGQQNKVVSTGSVLVVGDDGTRYFNEAEENRHGHIKNHGQWKVPLNQEHPYLIFDETKKKELDADEIIGEYKIYTQNVISADSIEQLAEKIGVDPEIFSDTLKRFNQSAKEQNDPEFRRDPTTICALTGKKIYAVGLEQTVLNTQGGPRRNTKAEVLDTEGKPIPHLYSAGELGGLCANQYQGGGNLAECLIWGKIAGEEAAQRKEGDASVDIATGTSEHRVCLTSDLKQEDYPTTKNQYIGRSSRGMGDEIVVRVTVDEEKNLKNIEVLKQAESDDYGLKAIKTMPAEMIRQNKVDVDTVSGASSSSRGLKDAVNDALNKIK</sequence>
<dbReference type="Pfam" id="PF00890">
    <property type="entry name" value="FAD_binding_2"/>
    <property type="match status" value="1"/>
</dbReference>
<keyword evidence="13" id="KW-1185">Reference proteome</keyword>
<evidence type="ECO:0000256" key="6">
    <source>
        <dbReference type="ARBA" id="ARBA00022827"/>
    </source>
</evidence>
<keyword evidence="6" id="KW-0274">FAD</keyword>
<dbReference type="AlphaFoldDB" id="A0A396SMR5"/>
<accession>A0A396SMR5</accession>
<evidence type="ECO:0000313" key="12">
    <source>
        <dbReference type="Proteomes" id="UP000265862"/>
    </source>
</evidence>
<dbReference type="Gene3D" id="3.50.50.60">
    <property type="entry name" value="FAD/NAD(P)-binding domain"/>
    <property type="match status" value="1"/>
</dbReference>
<dbReference type="InterPro" id="IPR036188">
    <property type="entry name" value="FAD/NAD-bd_sf"/>
</dbReference>
<comment type="cofactor">
    <cofactor evidence="2">
        <name>FAD</name>
        <dbReference type="ChEBI" id="CHEBI:57692"/>
    </cofactor>
</comment>
<keyword evidence="7" id="KW-0560">Oxidoreductase</keyword>
<evidence type="ECO:0000313" key="13">
    <source>
        <dbReference type="Proteomes" id="UP000283380"/>
    </source>
</evidence>
<dbReference type="InterPro" id="IPR050315">
    <property type="entry name" value="FAD-oxidoreductase_2"/>
</dbReference>
<dbReference type="SUPFAM" id="SSF51905">
    <property type="entry name" value="FAD/NAD(P)-binding domain"/>
    <property type="match status" value="1"/>
</dbReference>
<dbReference type="GO" id="GO:0008202">
    <property type="term" value="P:steroid metabolic process"/>
    <property type="evidence" value="ECO:0007669"/>
    <property type="project" value="UniProtKB-ARBA"/>
</dbReference>
<evidence type="ECO:0000256" key="2">
    <source>
        <dbReference type="ARBA" id="ARBA00001974"/>
    </source>
</evidence>
<proteinExistence type="predicted"/>
<name>A0A396SMR5_9LACO</name>
<dbReference type="SMART" id="SM00900">
    <property type="entry name" value="FMN_bind"/>
    <property type="match status" value="1"/>
</dbReference>